<evidence type="ECO:0000259" key="2">
    <source>
        <dbReference type="Pfam" id="PF20938"/>
    </source>
</evidence>
<protein>
    <recommendedName>
        <fullName evidence="5">DUF2264 domain-containing protein</fullName>
    </recommendedName>
</protein>
<accession>A0A1H0G9V0</accession>
<proteinExistence type="predicted"/>
<evidence type="ECO:0000259" key="1">
    <source>
        <dbReference type="Pfam" id="PF10022"/>
    </source>
</evidence>
<dbReference type="InterPro" id="IPR016624">
    <property type="entry name" value="UCP014753"/>
</dbReference>
<name>A0A1H0G9V0_9BACI</name>
<dbReference type="PIRSF" id="PIRSF014753">
    <property type="entry name" value="UCP014753"/>
    <property type="match status" value="1"/>
</dbReference>
<evidence type="ECO:0000313" key="3">
    <source>
        <dbReference type="EMBL" id="SDO03667.1"/>
    </source>
</evidence>
<dbReference type="PANTHER" id="PTHR35339:SF4">
    <property type="entry name" value="LINALOOL DEHYDRATASE_ISOMERASE DOMAIN-CONTAINING PROTEIN"/>
    <property type="match status" value="1"/>
</dbReference>
<dbReference type="EMBL" id="FNIL01000006">
    <property type="protein sequence ID" value="SDO03667.1"/>
    <property type="molecule type" value="Genomic_DNA"/>
</dbReference>
<dbReference type="PANTHER" id="PTHR35339">
    <property type="entry name" value="LINALOOL DEHYDRATASE_ISOMERASE DOMAIN-CONTAINING PROTEIN"/>
    <property type="match status" value="1"/>
</dbReference>
<dbReference type="STRING" id="745820.SAMN04488053_10630"/>
<dbReference type="Pfam" id="PF10022">
    <property type="entry name" value="DUF2264"/>
    <property type="match status" value="1"/>
</dbReference>
<gene>
    <name evidence="3" type="ORF">SAMN04488053_10630</name>
</gene>
<sequence length="618" mass="70989">MKTFKLPIESNPLQTKKDLQDALLQIVQPLKPYYSEGKAHVHISNTSAAYADEIAEMETFSRVLWGIAPLLAGGAEDAHWKTCLEGIKNGTNPSHEEYWGEIHNFDQRIVEMAVYGYTLVLAPEKLWEPLAPQEKENLASWLSQINHCKVHDCNWLFFPVLVNLGLKNINQPYDAQLIEQNLDRIEHFYLQNGWYADGVNAHTDYYVPFALHFYGLFYAKAMEKEDPDRAAVYKDRAAVFAQDFIHWFSEDGSAVPYGRSMTYRFSQTAFWSALVYADVDCFSLGVLKGLILRHFRWWFKQPVFTKDGLLTIGYAYPNMIMAENYNSPGSPYWSLKSFLVLSLEDEHPFWEAEEMPLPELNEKSVQHEASMILQRDKNTNHVLAYNAGHQATNDHTHTSAKYEKFVYSSIFGFSIPRAEWKLEQGAFDSMLALSEEDNIYRVKRTSEEFRIEADKIYMKWKPWADVEVQTWILPGAASHLRIHRIHSERTLDYADGGFAIGMKNALNQGSEIEATEHEDLAFIKFPWAESGIEQVYGDGRAERVYPHSNTNLMHSRTIIPALRGKINKGTTWLVSSVYGTPGSTHTNEWINSCTVEKDTDFITVKKKDTNEIIFKNPV</sequence>
<dbReference type="InterPro" id="IPR049237">
    <property type="entry name" value="DUF2264_C"/>
</dbReference>
<organism evidence="3 4">
    <name type="scientific">Alkalicoccus daliensis</name>
    <dbReference type="NCBI Taxonomy" id="745820"/>
    <lineage>
        <taxon>Bacteria</taxon>
        <taxon>Bacillati</taxon>
        <taxon>Bacillota</taxon>
        <taxon>Bacilli</taxon>
        <taxon>Bacillales</taxon>
        <taxon>Bacillaceae</taxon>
        <taxon>Alkalicoccus</taxon>
    </lineage>
</organism>
<dbReference type="AlphaFoldDB" id="A0A1H0G9V0"/>
<keyword evidence="4" id="KW-1185">Reference proteome</keyword>
<dbReference type="Pfam" id="PF20938">
    <property type="entry name" value="DUF2264_C"/>
    <property type="match status" value="1"/>
</dbReference>
<evidence type="ECO:0000313" key="4">
    <source>
        <dbReference type="Proteomes" id="UP000198778"/>
    </source>
</evidence>
<dbReference type="InterPro" id="IPR049349">
    <property type="entry name" value="DUF2264_N"/>
</dbReference>
<dbReference type="Proteomes" id="UP000198778">
    <property type="component" value="Unassembled WGS sequence"/>
</dbReference>
<evidence type="ECO:0008006" key="5">
    <source>
        <dbReference type="Google" id="ProtNLM"/>
    </source>
</evidence>
<feature type="domain" description="DUF2264" evidence="1">
    <location>
        <begin position="15"/>
        <end position="356"/>
    </location>
</feature>
<feature type="domain" description="DUF2264" evidence="2">
    <location>
        <begin position="368"/>
        <end position="589"/>
    </location>
</feature>
<dbReference type="RefSeq" id="WP_175444254.1">
    <property type="nucleotide sequence ID" value="NZ_FNIL01000006.1"/>
</dbReference>
<reference evidence="4" key="1">
    <citation type="submission" date="2016-10" db="EMBL/GenBank/DDBJ databases">
        <authorList>
            <person name="Varghese N."/>
            <person name="Submissions S."/>
        </authorList>
    </citation>
    <scope>NUCLEOTIDE SEQUENCE [LARGE SCALE GENOMIC DNA]</scope>
    <source>
        <strain evidence="4">CGMCC 1.10369</strain>
    </source>
</reference>